<evidence type="ECO:0000313" key="2">
    <source>
        <dbReference type="EMBL" id="MBR7834451.1"/>
    </source>
</evidence>
<gene>
    <name evidence="2" type="ORF">KDL01_14345</name>
</gene>
<keyword evidence="1" id="KW-0472">Membrane</keyword>
<name>A0A941ENE6_9ACTN</name>
<feature type="transmembrane region" description="Helical" evidence="1">
    <location>
        <begin position="112"/>
        <end position="131"/>
    </location>
</feature>
<keyword evidence="1" id="KW-1133">Transmembrane helix</keyword>
<comment type="caution">
    <text evidence="2">The sequence shown here is derived from an EMBL/GenBank/DDBJ whole genome shotgun (WGS) entry which is preliminary data.</text>
</comment>
<dbReference type="Proteomes" id="UP000675781">
    <property type="component" value="Unassembled WGS sequence"/>
</dbReference>
<feature type="transmembrane region" description="Helical" evidence="1">
    <location>
        <begin position="37"/>
        <end position="60"/>
    </location>
</feature>
<keyword evidence="1" id="KW-0812">Transmembrane</keyword>
<sequence length="210" mass="21743">MNTIPDTAAEGGGFDPRQAADLLERTRRRAMREFEPAQPWLLVIRAVLVLGTLGTVWLTVRRQDPYTGPKASVLLVVAAFVVVNFCATVAIRRRATVGVSGRSRFTPVEIGLLAASWIAPYAVMAGVGVTGDSRSGTLLTVPLIVVGLVFAGVMAVRADWRACGTGLAVAVTGAVGASVGQAGAWAVTAVGLCVTLLGSAAAITLRLHHG</sequence>
<proteinExistence type="predicted"/>
<keyword evidence="3" id="KW-1185">Reference proteome</keyword>
<organism evidence="2 3">
    <name type="scientific">Actinospica durhamensis</name>
    <dbReference type="NCBI Taxonomy" id="1508375"/>
    <lineage>
        <taxon>Bacteria</taxon>
        <taxon>Bacillati</taxon>
        <taxon>Actinomycetota</taxon>
        <taxon>Actinomycetes</taxon>
        <taxon>Catenulisporales</taxon>
        <taxon>Actinospicaceae</taxon>
        <taxon>Actinospica</taxon>
    </lineage>
</organism>
<protein>
    <submittedName>
        <fullName evidence="2">Uncharacterized protein</fullName>
    </submittedName>
</protein>
<feature type="transmembrane region" description="Helical" evidence="1">
    <location>
        <begin position="185"/>
        <end position="205"/>
    </location>
</feature>
<evidence type="ECO:0000313" key="3">
    <source>
        <dbReference type="Proteomes" id="UP000675781"/>
    </source>
</evidence>
<dbReference type="AlphaFoldDB" id="A0A941ENE6"/>
<evidence type="ECO:0000256" key="1">
    <source>
        <dbReference type="SAM" id="Phobius"/>
    </source>
</evidence>
<reference evidence="2" key="1">
    <citation type="submission" date="2021-04" db="EMBL/GenBank/DDBJ databases">
        <title>Genome based classification of Actinospica acidithermotolerans sp. nov., an actinobacterium isolated from an Indonesian hot spring.</title>
        <authorList>
            <person name="Kusuma A.B."/>
            <person name="Putra K.E."/>
            <person name="Nafisah S."/>
            <person name="Loh J."/>
            <person name="Nouioui I."/>
            <person name="Goodfellow M."/>
        </authorList>
    </citation>
    <scope>NUCLEOTIDE SEQUENCE</scope>
    <source>
        <strain evidence="2">CSCA 57</strain>
    </source>
</reference>
<accession>A0A941ENE6</accession>
<dbReference type="RefSeq" id="WP_212528971.1">
    <property type="nucleotide sequence ID" value="NZ_JAGSOG010000059.1"/>
</dbReference>
<feature type="transmembrane region" description="Helical" evidence="1">
    <location>
        <begin position="72"/>
        <end position="91"/>
    </location>
</feature>
<dbReference type="EMBL" id="JAGSOG010000059">
    <property type="protein sequence ID" value="MBR7834451.1"/>
    <property type="molecule type" value="Genomic_DNA"/>
</dbReference>
<feature type="transmembrane region" description="Helical" evidence="1">
    <location>
        <begin position="137"/>
        <end position="155"/>
    </location>
</feature>